<name>A0A7V8V284_9BACT</name>
<dbReference type="InterPro" id="IPR008274">
    <property type="entry name" value="AldOxase/xan_DH_MoCoBD1"/>
</dbReference>
<dbReference type="InterPro" id="IPR046867">
    <property type="entry name" value="AldOxase/xan_DH_MoCoBD2"/>
</dbReference>
<evidence type="ECO:0000259" key="3">
    <source>
        <dbReference type="SMART" id="SM01008"/>
    </source>
</evidence>
<protein>
    <submittedName>
        <fullName evidence="4">Putative xanthine dehydrogenase YagR molybdenum-binding subunit</fullName>
        <ecNumber evidence="4">1.17.1.4</ecNumber>
    </submittedName>
</protein>
<dbReference type="SUPFAM" id="SSF54665">
    <property type="entry name" value="CO dehydrogenase molybdoprotein N-domain-like"/>
    <property type="match status" value="1"/>
</dbReference>
<dbReference type="Gene3D" id="3.90.1170.50">
    <property type="entry name" value="Aldehyde oxidase/xanthine dehydrogenase, a/b hammerhead"/>
    <property type="match status" value="1"/>
</dbReference>
<dbReference type="Pfam" id="PF02738">
    <property type="entry name" value="MoCoBD_1"/>
    <property type="match status" value="1"/>
</dbReference>
<dbReference type="Pfam" id="PF20256">
    <property type="entry name" value="MoCoBD_2"/>
    <property type="match status" value="1"/>
</dbReference>
<dbReference type="GO" id="GO:0004854">
    <property type="term" value="F:xanthine dehydrogenase activity"/>
    <property type="evidence" value="ECO:0007669"/>
    <property type="project" value="UniProtKB-EC"/>
</dbReference>
<dbReference type="PANTHER" id="PTHR11908">
    <property type="entry name" value="XANTHINE DEHYDROGENASE"/>
    <property type="match status" value="1"/>
</dbReference>
<dbReference type="AlphaFoldDB" id="A0A7V8V284"/>
<keyword evidence="5" id="KW-1185">Reference proteome</keyword>
<dbReference type="Pfam" id="PF01315">
    <property type="entry name" value="Ald_Xan_dh_C"/>
    <property type="match status" value="1"/>
</dbReference>
<dbReference type="Proteomes" id="UP000551616">
    <property type="component" value="Unassembled WGS sequence"/>
</dbReference>
<dbReference type="EC" id="1.17.1.4" evidence="4"/>
<accession>A0A7V8V284</accession>
<dbReference type="InterPro" id="IPR037165">
    <property type="entry name" value="AldOxase/xan_DH_Mopterin-bd_sf"/>
</dbReference>
<dbReference type="SMART" id="SM01008">
    <property type="entry name" value="Ald_Xan_dh_C"/>
    <property type="match status" value="1"/>
</dbReference>
<dbReference type="EMBL" id="JABRWO010000002">
    <property type="protein sequence ID" value="MBA2113593.1"/>
    <property type="molecule type" value="Genomic_DNA"/>
</dbReference>
<dbReference type="PANTHER" id="PTHR11908:SF132">
    <property type="entry name" value="ALDEHYDE OXIDASE 1-RELATED"/>
    <property type="match status" value="1"/>
</dbReference>
<dbReference type="SUPFAM" id="SSF56003">
    <property type="entry name" value="Molybdenum cofactor-binding domain"/>
    <property type="match status" value="1"/>
</dbReference>
<feature type="domain" description="Aldehyde oxidase/xanthine dehydrogenase a/b hammerhead" evidence="3">
    <location>
        <begin position="29"/>
        <end position="144"/>
    </location>
</feature>
<comment type="caution">
    <text evidence="4">The sequence shown here is derived from an EMBL/GenBank/DDBJ whole genome shotgun (WGS) entry which is preliminary data.</text>
</comment>
<evidence type="ECO:0000313" key="4">
    <source>
        <dbReference type="EMBL" id="MBA2113593.1"/>
    </source>
</evidence>
<keyword evidence="1" id="KW-0500">Molybdenum</keyword>
<dbReference type="Gene3D" id="3.30.365.10">
    <property type="entry name" value="Aldehyde oxidase/xanthine dehydrogenase, molybdopterin binding domain"/>
    <property type="match status" value="4"/>
</dbReference>
<proteinExistence type="predicted"/>
<gene>
    <name evidence="4" type="primary">yagR</name>
    <name evidence="4" type="ORF">HOV93_07420</name>
</gene>
<dbReference type="InterPro" id="IPR016208">
    <property type="entry name" value="Ald_Oxase/xanthine_DH-like"/>
</dbReference>
<dbReference type="GO" id="GO:0005506">
    <property type="term" value="F:iron ion binding"/>
    <property type="evidence" value="ECO:0007669"/>
    <property type="project" value="InterPro"/>
</dbReference>
<dbReference type="InterPro" id="IPR000674">
    <property type="entry name" value="Ald_Oxase/Xan_DH_a/b"/>
</dbReference>
<dbReference type="RefSeq" id="WP_207395094.1">
    <property type="nucleotide sequence ID" value="NZ_JABRWO010000002.1"/>
</dbReference>
<keyword evidence="2 4" id="KW-0560">Oxidoreductase</keyword>
<dbReference type="InterPro" id="IPR036856">
    <property type="entry name" value="Ald_Oxase/Xan_DH_a/b_sf"/>
</dbReference>
<reference evidence="4 5" key="1">
    <citation type="submission" date="2020-05" db="EMBL/GenBank/DDBJ databases">
        <title>Bremerella alba sp. nov., a novel planctomycete isolated from the surface of the macroalga Fucus spiralis.</title>
        <authorList>
            <person name="Godinho O."/>
            <person name="Botelho R."/>
            <person name="Albuquerque L."/>
            <person name="Wiegand S."/>
            <person name="Da Costa M.S."/>
            <person name="Lobo-Da-Cunha A."/>
            <person name="Jogler C."/>
            <person name="Lage O.M."/>
        </authorList>
    </citation>
    <scope>NUCLEOTIDE SEQUENCE [LARGE SCALE GENOMIC DNA]</scope>
    <source>
        <strain evidence="4 5">FF15</strain>
    </source>
</reference>
<evidence type="ECO:0000256" key="1">
    <source>
        <dbReference type="ARBA" id="ARBA00022505"/>
    </source>
</evidence>
<sequence length="747" mass="81317">MAETNYPPIKMRGPVGKPIVRKSGREKVSGKATFTAEWPIDGLLHAVPVPSTIARGKVVSIDASEAKQMPGVRFILTPDNVPDFERVASGSETGFETSIASSIYPAAEKEVFYAGQYIAAVVADTFETARDAAMQVKVKYETTDHVTDIDQAPADERPGDVFGEPPVITINDAEAALHAAEVVIDEEYPTHMNHHNPMEPHAAIAHFTEKDEKPFLTVYETSQSISVAQTSYAKVMQLNAQQVRVICKYIGGAFGSKGLTWPHALLACFCAKVANAPVKVVVSRSQMYGGTGHRTPMRQRVAIGCSKEGHITSLIHEGTATVSRKENYVEAFTLPTRMMYDTQTLRLAQRQCRLDTQLPTFMRAPPETPGMFVLESAMDEMATKLGIDPLEFRIRNEPQKDIHKNKPFSGRYLVECLRQGAKEFSWHKRIAEPRSQREGSWLIGYGVASSTFPVNGFPTQARITVRDDGTAEVACCSHELGTGTATVQSQLLADLLDIPAGRVSMVLGDTQLPPGGISGGSSTTHSLGSAVSDAVEQLKKKLIDSAPKNSFLEGKSPKDIQFQDGHIIHGQDKLRLEDFLAEINRASIVVVGKFDGGEDSPTSNHSYGAQFVEVAVDEDFGIVRLRRMLACFACGTLLNAKTARSQFMGGMIMGVGHALQEATHWDHRLGRITNDNLSEYHIPVNADIPAVDIMWIDEPDFNASPIGAKGIGEIGITGVSAAIANAIYNATGRRCRELPITLEKVMA</sequence>
<evidence type="ECO:0000256" key="2">
    <source>
        <dbReference type="ARBA" id="ARBA00023002"/>
    </source>
</evidence>
<evidence type="ECO:0000313" key="5">
    <source>
        <dbReference type="Proteomes" id="UP000551616"/>
    </source>
</evidence>
<organism evidence="4 5">
    <name type="scientific">Bremerella alba</name>
    <dbReference type="NCBI Taxonomy" id="980252"/>
    <lineage>
        <taxon>Bacteria</taxon>
        <taxon>Pseudomonadati</taxon>
        <taxon>Planctomycetota</taxon>
        <taxon>Planctomycetia</taxon>
        <taxon>Pirellulales</taxon>
        <taxon>Pirellulaceae</taxon>
        <taxon>Bremerella</taxon>
    </lineage>
</organism>